<dbReference type="GO" id="GO:0000175">
    <property type="term" value="F:3'-5'-RNA exonuclease activity"/>
    <property type="evidence" value="ECO:0007669"/>
    <property type="project" value="InterPro"/>
</dbReference>
<keyword evidence="3 5" id="KW-0269">Exonuclease</keyword>
<comment type="caution">
    <text evidence="5">The sequence shown here is derived from an EMBL/GenBank/DDBJ whole genome shotgun (WGS) entry which is preliminary data.</text>
</comment>
<evidence type="ECO:0000256" key="2">
    <source>
        <dbReference type="ARBA" id="ARBA00022801"/>
    </source>
</evidence>
<dbReference type="SMART" id="SM00479">
    <property type="entry name" value="EXOIII"/>
    <property type="match status" value="1"/>
</dbReference>
<dbReference type="InterPro" id="IPR036397">
    <property type="entry name" value="RNaseH_sf"/>
</dbReference>
<keyword evidence="2" id="KW-0378">Hydrolase</keyword>
<protein>
    <submittedName>
        <fullName evidence="5">Exonuclease</fullName>
    </submittedName>
</protein>
<dbReference type="Proteomes" id="UP000442469">
    <property type="component" value="Unassembled WGS sequence"/>
</dbReference>
<dbReference type="Pfam" id="PF00929">
    <property type="entry name" value="RNase_T"/>
    <property type="match status" value="1"/>
</dbReference>
<keyword evidence="1" id="KW-0540">Nuclease</keyword>
<reference evidence="5 6" key="1">
    <citation type="submission" date="2019-11" db="EMBL/GenBank/DDBJ databases">
        <title>Draft genome sequences of five Paenibacillus species of dairy origin.</title>
        <authorList>
            <person name="Olajide A.M."/>
            <person name="Chen S."/>
            <person name="Lapointe G."/>
        </authorList>
    </citation>
    <scope>NUCLEOTIDE SEQUENCE [LARGE SCALE GENOMIC DNA]</scope>
    <source>
        <strain evidence="5 6">3CT49</strain>
    </source>
</reference>
<dbReference type="InterPro" id="IPR047201">
    <property type="entry name" value="ERI-1_3'hExo-like"/>
</dbReference>
<proteinExistence type="predicted"/>
<dbReference type="InterPro" id="IPR012337">
    <property type="entry name" value="RNaseH-like_sf"/>
</dbReference>
<evidence type="ECO:0000256" key="3">
    <source>
        <dbReference type="ARBA" id="ARBA00022839"/>
    </source>
</evidence>
<dbReference type="PANTHER" id="PTHR23044:SF61">
    <property type="entry name" value="3'-5' EXORIBONUCLEASE 1-RELATED"/>
    <property type="match status" value="1"/>
</dbReference>
<name>A0A6N8F2T7_PAEMA</name>
<evidence type="ECO:0000259" key="4">
    <source>
        <dbReference type="SMART" id="SM00479"/>
    </source>
</evidence>
<dbReference type="PANTHER" id="PTHR23044">
    <property type="entry name" value="3'-5' EXONUCLEASE ERI1-RELATED"/>
    <property type="match status" value="1"/>
</dbReference>
<evidence type="ECO:0000256" key="1">
    <source>
        <dbReference type="ARBA" id="ARBA00022722"/>
    </source>
</evidence>
<dbReference type="AlphaFoldDB" id="A0A6N8F2T7"/>
<evidence type="ECO:0000313" key="5">
    <source>
        <dbReference type="EMBL" id="MUG25183.1"/>
    </source>
</evidence>
<dbReference type="EMBL" id="WNZZ01000022">
    <property type="protein sequence ID" value="MUG25183.1"/>
    <property type="molecule type" value="Genomic_DNA"/>
</dbReference>
<dbReference type="InterPro" id="IPR051274">
    <property type="entry name" value="3-5_Exoribonuclease"/>
</dbReference>
<dbReference type="RefSeq" id="WP_155620888.1">
    <property type="nucleotide sequence ID" value="NZ_BOSD01000013.1"/>
</dbReference>
<organism evidence="5 6">
    <name type="scientific">Paenibacillus macerans</name>
    <name type="common">Bacillus macerans</name>
    <dbReference type="NCBI Taxonomy" id="44252"/>
    <lineage>
        <taxon>Bacteria</taxon>
        <taxon>Bacillati</taxon>
        <taxon>Bacillota</taxon>
        <taxon>Bacilli</taxon>
        <taxon>Bacillales</taxon>
        <taxon>Paenibacillaceae</taxon>
        <taxon>Paenibacillus</taxon>
    </lineage>
</organism>
<evidence type="ECO:0000313" key="6">
    <source>
        <dbReference type="Proteomes" id="UP000442469"/>
    </source>
</evidence>
<accession>A0A6N8F2T7</accession>
<dbReference type="CDD" id="cd06133">
    <property type="entry name" value="ERI-1_3'hExo_like"/>
    <property type="match status" value="1"/>
</dbReference>
<dbReference type="InterPro" id="IPR013520">
    <property type="entry name" value="Ribonucl_H"/>
</dbReference>
<sequence length="221" mass="25536">MKYIVFDLEFTVLRTQKHLAETIEIGAIELQADERGMLDMTDLYHTYVLPSQNPQISKLTTEFTGVTQSNVDTAPLFREAIESFKKWLGEDYYLCSWGPDDKYQLVRECRAQKLGLGWIRNYNDIQLFYTRLNGADIGQRMGLIKSLKAENIPFIGKQHHALDDAFNTAKLFKKIFPKLQLEYNNAAEESLFESKLVYSTVENDGGYHPFRELAHLLKIAQ</sequence>
<dbReference type="GO" id="GO:0003676">
    <property type="term" value="F:nucleic acid binding"/>
    <property type="evidence" value="ECO:0007669"/>
    <property type="project" value="InterPro"/>
</dbReference>
<feature type="domain" description="Exonuclease" evidence="4">
    <location>
        <begin position="2"/>
        <end position="181"/>
    </location>
</feature>
<dbReference type="SUPFAM" id="SSF53098">
    <property type="entry name" value="Ribonuclease H-like"/>
    <property type="match status" value="1"/>
</dbReference>
<gene>
    <name evidence="5" type="ORF">GNQ08_22715</name>
</gene>
<dbReference type="Gene3D" id="3.30.420.10">
    <property type="entry name" value="Ribonuclease H-like superfamily/Ribonuclease H"/>
    <property type="match status" value="1"/>
</dbReference>